<dbReference type="InterPro" id="IPR003594">
    <property type="entry name" value="HATPase_dom"/>
</dbReference>
<dbReference type="PROSITE" id="PS50109">
    <property type="entry name" value="HIS_KIN"/>
    <property type="match status" value="1"/>
</dbReference>
<dbReference type="InterPro" id="IPR014310">
    <property type="entry name" value="Sig_transdc_His_kinase_PhoR"/>
</dbReference>
<dbReference type="InterPro" id="IPR036890">
    <property type="entry name" value="HATPase_C_sf"/>
</dbReference>
<feature type="transmembrane region" description="Helical" evidence="18">
    <location>
        <begin position="12"/>
        <end position="43"/>
    </location>
</feature>
<keyword evidence="14 18" id="KW-1133">Transmembrane helix</keyword>
<dbReference type="InterPro" id="IPR004358">
    <property type="entry name" value="Sig_transdc_His_kin-like_C"/>
</dbReference>
<dbReference type="Gene3D" id="3.30.450.20">
    <property type="entry name" value="PAS domain"/>
    <property type="match status" value="1"/>
</dbReference>
<evidence type="ECO:0000256" key="12">
    <source>
        <dbReference type="ARBA" id="ARBA00022777"/>
    </source>
</evidence>
<accession>A0A4P9K445</accession>
<dbReference type="InterPro" id="IPR021766">
    <property type="entry name" value="PhoR_N"/>
</dbReference>
<dbReference type="GO" id="GO:0006817">
    <property type="term" value="P:phosphate ion transport"/>
    <property type="evidence" value="ECO:0007669"/>
    <property type="project" value="UniProtKB-KW"/>
</dbReference>
<evidence type="ECO:0000256" key="5">
    <source>
        <dbReference type="ARBA" id="ARBA00022448"/>
    </source>
</evidence>
<dbReference type="InterPro" id="IPR036097">
    <property type="entry name" value="HisK_dim/P_sf"/>
</dbReference>
<evidence type="ECO:0000256" key="3">
    <source>
        <dbReference type="ARBA" id="ARBA00012438"/>
    </source>
</evidence>
<evidence type="ECO:0000256" key="17">
    <source>
        <dbReference type="ARBA" id="ARBA00025207"/>
    </source>
</evidence>
<dbReference type="GO" id="GO:0000155">
    <property type="term" value="F:phosphorelay sensor kinase activity"/>
    <property type="evidence" value="ECO:0007669"/>
    <property type="project" value="InterPro"/>
</dbReference>
<dbReference type="OrthoDB" id="9813151at2"/>
<dbReference type="PRINTS" id="PR00344">
    <property type="entry name" value="BCTRLSENSOR"/>
</dbReference>
<keyword evidence="16 18" id="KW-0472">Membrane</keyword>
<evidence type="ECO:0000256" key="4">
    <source>
        <dbReference type="ARBA" id="ARBA00019665"/>
    </source>
</evidence>
<dbReference type="PANTHER" id="PTHR45453:SF1">
    <property type="entry name" value="PHOSPHATE REGULON SENSOR PROTEIN PHOR"/>
    <property type="match status" value="1"/>
</dbReference>
<dbReference type="PANTHER" id="PTHR45453">
    <property type="entry name" value="PHOSPHATE REGULON SENSOR PROTEIN PHOR"/>
    <property type="match status" value="1"/>
</dbReference>
<evidence type="ECO:0000256" key="16">
    <source>
        <dbReference type="ARBA" id="ARBA00023136"/>
    </source>
</evidence>
<evidence type="ECO:0000259" key="19">
    <source>
        <dbReference type="PROSITE" id="PS50109"/>
    </source>
</evidence>
<dbReference type="GO" id="GO:0016036">
    <property type="term" value="P:cellular response to phosphate starvation"/>
    <property type="evidence" value="ECO:0007669"/>
    <property type="project" value="TreeGrafter"/>
</dbReference>
<dbReference type="EMBL" id="CP040602">
    <property type="protein sequence ID" value="QCU89658.1"/>
    <property type="molecule type" value="Genomic_DNA"/>
</dbReference>
<protein>
    <recommendedName>
        <fullName evidence="4">Phosphate regulon sensor protein PhoR</fullName>
        <ecNumber evidence="3">2.7.13.3</ecNumber>
    </recommendedName>
</protein>
<keyword evidence="21" id="KW-1185">Reference proteome</keyword>
<dbReference type="SMART" id="SM00387">
    <property type="entry name" value="HATPase_c"/>
    <property type="match status" value="1"/>
</dbReference>
<evidence type="ECO:0000256" key="8">
    <source>
        <dbReference type="ARBA" id="ARBA00022592"/>
    </source>
</evidence>
<keyword evidence="12 20" id="KW-0418">Kinase</keyword>
<dbReference type="Pfam" id="PF00512">
    <property type="entry name" value="HisKA"/>
    <property type="match status" value="1"/>
</dbReference>
<evidence type="ECO:0000256" key="18">
    <source>
        <dbReference type="SAM" id="Phobius"/>
    </source>
</evidence>
<dbReference type="NCBIfam" id="TIGR02966">
    <property type="entry name" value="phoR_proteo"/>
    <property type="match status" value="1"/>
</dbReference>
<keyword evidence="10 18" id="KW-0812">Transmembrane</keyword>
<name>A0A4P9K445_9GAMM</name>
<keyword evidence="6" id="KW-1003">Cell membrane</keyword>
<dbReference type="EC" id="2.7.13.3" evidence="3"/>
<dbReference type="Gene3D" id="1.10.287.130">
    <property type="match status" value="1"/>
</dbReference>
<keyword evidence="13" id="KW-0067">ATP-binding</keyword>
<dbReference type="SUPFAM" id="SSF55874">
    <property type="entry name" value="ATPase domain of HSP90 chaperone/DNA topoisomerase II/histidine kinase"/>
    <property type="match status" value="1"/>
</dbReference>
<dbReference type="InterPro" id="IPR003661">
    <property type="entry name" value="HisK_dim/P_dom"/>
</dbReference>
<evidence type="ECO:0000256" key="7">
    <source>
        <dbReference type="ARBA" id="ARBA00022553"/>
    </source>
</evidence>
<dbReference type="GO" id="GO:0005886">
    <property type="term" value="C:plasma membrane"/>
    <property type="evidence" value="ECO:0007669"/>
    <property type="project" value="UniProtKB-SubCell"/>
</dbReference>
<evidence type="ECO:0000256" key="9">
    <source>
        <dbReference type="ARBA" id="ARBA00022679"/>
    </source>
</evidence>
<dbReference type="CDD" id="cd00082">
    <property type="entry name" value="HisKA"/>
    <property type="match status" value="1"/>
</dbReference>
<evidence type="ECO:0000256" key="11">
    <source>
        <dbReference type="ARBA" id="ARBA00022741"/>
    </source>
</evidence>
<sequence length="427" mass="49289">MLSNAIKSELSWLFSSFLVVFFFAWITGLWLASFSAYFIYYVFRHLLNMSRFERWMDRRSSTYSPPDSGFWEELSYLVNKKQRALEKHADINLYKSEQFKAASMLIPDAIVSLDKRDNIEWFNPISKTMLGMRHQDIGCKIESVIRQPEFIQYLRRGQFDKALTLTAIQHQSRTFEVRIFSYFEDHKLVVVRDITELYQLAQIRRDFIANASHELRTPLTVLRGYLEVMLDTPGSHQNAWQVPLQHMETQAHRMQAIIEDLLALSTIESGSINRSKSVVSVASLLHQIEKDAQRLGGVNHKFSFEIDDHLTLEGYEESLKSLFMNLVSNAVRYSPEGGDIKVRWFKHNQQAVFEVIDEGIGIAQEHIPRLTERFYRVDADRSRGTGGTGLGLAIVKHVLERHNGQLQIDSVVGKGSCFRCVFPLSSK</sequence>
<dbReference type="FunFam" id="3.30.565.10:FF:000032">
    <property type="entry name" value="Phosphate regulon sensor histidine kinase PhoR"/>
    <property type="match status" value="1"/>
</dbReference>
<keyword evidence="5" id="KW-0813">Transport</keyword>
<dbReference type="Gene3D" id="3.30.565.10">
    <property type="entry name" value="Histidine kinase-like ATPase, C-terminal domain"/>
    <property type="match status" value="1"/>
</dbReference>
<keyword evidence="7" id="KW-0597">Phosphoprotein</keyword>
<organism evidence="20 21">
    <name type="scientific">Thiomicrorhabdus sediminis</name>
    <dbReference type="NCBI Taxonomy" id="2580412"/>
    <lineage>
        <taxon>Bacteria</taxon>
        <taxon>Pseudomonadati</taxon>
        <taxon>Pseudomonadota</taxon>
        <taxon>Gammaproteobacteria</taxon>
        <taxon>Thiotrichales</taxon>
        <taxon>Piscirickettsiaceae</taxon>
        <taxon>Thiomicrorhabdus</taxon>
    </lineage>
</organism>
<dbReference type="AlphaFoldDB" id="A0A4P9K445"/>
<evidence type="ECO:0000256" key="1">
    <source>
        <dbReference type="ARBA" id="ARBA00000085"/>
    </source>
</evidence>
<evidence type="ECO:0000313" key="20">
    <source>
        <dbReference type="EMBL" id="QCU89658.1"/>
    </source>
</evidence>
<keyword evidence="8" id="KW-0592">Phosphate transport</keyword>
<keyword evidence="11" id="KW-0547">Nucleotide-binding</keyword>
<dbReference type="FunFam" id="1.10.287.130:FF:000001">
    <property type="entry name" value="Two-component sensor histidine kinase"/>
    <property type="match status" value="1"/>
</dbReference>
<keyword evidence="9" id="KW-0808">Transferase</keyword>
<dbReference type="KEGG" id="thig:FE785_02895"/>
<dbReference type="InterPro" id="IPR005467">
    <property type="entry name" value="His_kinase_dom"/>
</dbReference>
<comment type="catalytic activity">
    <reaction evidence="1">
        <text>ATP + protein L-histidine = ADP + protein N-phospho-L-histidine.</text>
        <dbReference type="EC" id="2.7.13.3"/>
    </reaction>
</comment>
<gene>
    <name evidence="20" type="primary">phoR</name>
    <name evidence="20" type="ORF">FE785_02895</name>
</gene>
<evidence type="ECO:0000256" key="13">
    <source>
        <dbReference type="ARBA" id="ARBA00022840"/>
    </source>
</evidence>
<dbReference type="SUPFAM" id="SSF47384">
    <property type="entry name" value="Homodimeric domain of signal transducing histidine kinase"/>
    <property type="match status" value="1"/>
</dbReference>
<evidence type="ECO:0000256" key="15">
    <source>
        <dbReference type="ARBA" id="ARBA00023012"/>
    </source>
</evidence>
<dbReference type="Proteomes" id="UP000304864">
    <property type="component" value="Chromosome"/>
</dbReference>
<evidence type="ECO:0000313" key="21">
    <source>
        <dbReference type="Proteomes" id="UP000304864"/>
    </source>
</evidence>
<evidence type="ECO:0000256" key="6">
    <source>
        <dbReference type="ARBA" id="ARBA00022475"/>
    </source>
</evidence>
<keyword evidence="15" id="KW-0902">Two-component regulatory system</keyword>
<dbReference type="GO" id="GO:0004721">
    <property type="term" value="F:phosphoprotein phosphatase activity"/>
    <property type="evidence" value="ECO:0007669"/>
    <property type="project" value="InterPro"/>
</dbReference>
<dbReference type="InterPro" id="IPR035965">
    <property type="entry name" value="PAS-like_dom_sf"/>
</dbReference>
<reference evidence="20 21" key="1">
    <citation type="submission" date="2019-05" db="EMBL/GenBank/DDBJ databases">
        <title>Thiomicrorhabdus sediminis sp. nov, a novel sulfur-oxidizing bacterium isolated from coastal sediment.</title>
        <authorList>
            <person name="Liu X."/>
        </authorList>
    </citation>
    <scope>NUCLEOTIDE SEQUENCE [LARGE SCALE GENOMIC DNA]</scope>
    <source>
        <strain evidence="20 21">G1</strain>
    </source>
</reference>
<dbReference type="RefSeq" id="WP_138564235.1">
    <property type="nucleotide sequence ID" value="NZ_CP040602.1"/>
</dbReference>
<dbReference type="SUPFAM" id="SSF55785">
    <property type="entry name" value="PYP-like sensor domain (PAS domain)"/>
    <property type="match status" value="1"/>
</dbReference>
<dbReference type="InterPro" id="IPR050351">
    <property type="entry name" value="BphY/WalK/GraS-like"/>
</dbReference>
<evidence type="ECO:0000256" key="2">
    <source>
        <dbReference type="ARBA" id="ARBA00004236"/>
    </source>
</evidence>
<feature type="domain" description="Histidine kinase" evidence="19">
    <location>
        <begin position="210"/>
        <end position="426"/>
    </location>
</feature>
<evidence type="ECO:0000256" key="14">
    <source>
        <dbReference type="ARBA" id="ARBA00022989"/>
    </source>
</evidence>
<comment type="function">
    <text evidence="17">Member of the two-component regulatory system PhoR/PhoB involved in the phosphate regulon genes expression. PhoR may function as a membrane-associated protein kinase that phosphorylates PhoB in response to environmental signals.</text>
</comment>
<dbReference type="Pfam" id="PF11808">
    <property type="entry name" value="PhoR"/>
    <property type="match status" value="1"/>
</dbReference>
<dbReference type="SMART" id="SM00388">
    <property type="entry name" value="HisKA"/>
    <property type="match status" value="1"/>
</dbReference>
<dbReference type="GO" id="GO:0005524">
    <property type="term" value="F:ATP binding"/>
    <property type="evidence" value="ECO:0007669"/>
    <property type="project" value="UniProtKB-KW"/>
</dbReference>
<proteinExistence type="predicted"/>
<evidence type="ECO:0000256" key="10">
    <source>
        <dbReference type="ARBA" id="ARBA00022692"/>
    </source>
</evidence>
<comment type="subcellular location">
    <subcellularLocation>
        <location evidence="2">Cell membrane</location>
    </subcellularLocation>
</comment>
<dbReference type="Pfam" id="PF02518">
    <property type="entry name" value="HATPase_c"/>
    <property type="match status" value="1"/>
</dbReference>